<evidence type="ECO:0000256" key="1">
    <source>
        <dbReference type="SAM" id="Phobius"/>
    </source>
</evidence>
<organism evidence="2 3">
    <name type="scientific">Nocardioides imazamoxiresistens</name>
    <dbReference type="NCBI Taxonomy" id="3231893"/>
    <lineage>
        <taxon>Bacteria</taxon>
        <taxon>Bacillati</taxon>
        <taxon>Actinomycetota</taxon>
        <taxon>Actinomycetes</taxon>
        <taxon>Propionibacteriales</taxon>
        <taxon>Nocardioidaceae</taxon>
        <taxon>Nocardioides</taxon>
    </lineage>
</organism>
<evidence type="ECO:0000313" key="2">
    <source>
        <dbReference type="EMBL" id="MDT9594835.1"/>
    </source>
</evidence>
<accession>A0ABU3Q033</accession>
<keyword evidence="1" id="KW-0812">Transmembrane</keyword>
<evidence type="ECO:0000313" key="3">
    <source>
        <dbReference type="Proteomes" id="UP001268542"/>
    </source>
</evidence>
<keyword evidence="1" id="KW-1133">Transmembrane helix</keyword>
<dbReference type="EMBL" id="JAVYII010000008">
    <property type="protein sequence ID" value="MDT9594835.1"/>
    <property type="molecule type" value="Genomic_DNA"/>
</dbReference>
<proteinExistence type="predicted"/>
<keyword evidence="1" id="KW-0472">Membrane</keyword>
<keyword evidence="3" id="KW-1185">Reference proteome</keyword>
<name>A0ABU3Q033_9ACTN</name>
<comment type="caution">
    <text evidence="2">The sequence shown here is derived from an EMBL/GenBank/DDBJ whole genome shotgun (WGS) entry which is preliminary data.</text>
</comment>
<feature type="transmembrane region" description="Helical" evidence="1">
    <location>
        <begin position="20"/>
        <end position="38"/>
    </location>
</feature>
<sequence length="222" mass="23017">MPAPDARDVARLATPDALRALAGGVVALLLVAGLAIGLPKAVGEGSDDATASQPTDPGAALELPEEMGSWIAIPTLLAQEGEDEAAEQYASDWEYVDSQLVALADAPADSERYFQPGSEAQLAVQAYRGPDGPLVPATLIDPASGDAPVVRSTHGEVECVLGVVSGEASPTPQVQEILCRRTSADLTIRVTVLENASDDDVATFVDNLWDRLDGAGTSAEDR</sequence>
<dbReference type="Proteomes" id="UP001268542">
    <property type="component" value="Unassembled WGS sequence"/>
</dbReference>
<gene>
    <name evidence="2" type="ORF">RDV89_17235</name>
</gene>
<dbReference type="RefSeq" id="WP_315734996.1">
    <property type="nucleotide sequence ID" value="NZ_JAVYII010000008.1"/>
</dbReference>
<evidence type="ECO:0008006" key="4">
    <source>
        <dbReference type="Google" id="ProtNLM"/>
    </source>
</evidence>
<protein>
    <recommendedName>
        <fullName evidence="4">DUF5642 domain-containing protein</fullName>
    </recommendedName>
</protein>
<reference evidence="2 3" key="1">
    <citation type="submission" date="2023-08" db="EMBL/GenBank/DDBJ databases">
        <title>Nocardioides seae sp. nov., a bacterium isolated from a soil.</title>
        <authorList>
            <person name="Wang X."/>
        </authorList>
    </citation>
    <scope>NUCLEOTIDE SEQUENCE [LARGE SCALE GENOMIC DNA]</scope>
    <source>
        <strain evidence="2 3">YZH12</strain>
    </source>
</reference>